<comment type="subcellular location">
    <subcellularLocation>
        <location evidence="1">Cell envelope</location>
    </subcellularLocation>
</comment>
<evidence type="ECO:0000256" key="2">
    <source>
        <dbReference type="ARBA" id="ARBA00023054"/>
    </source>
</evidence>
<dbReference type="GO" id="GO:0030313">
    <property type="term" value="C:cell envelope"/>
    <property type="evidence" value="ECO:0007669"/>
    <property type="project" value="UniProtKB-SubCell"/>
</dbReference>
<evidence type="ECO:0000256" key="1">
    <source>
        <dbReference type="ARBA" id="ARBA00004196"/>
    </source>
</evidence>
<reference evidence="5" key="1">
    <citation type="journal article" date="2014" name="Front. Microbiol.">
        <title>High frequency of phylogenetically diverse reductive dehalogenase-homologous genes in deep subseafloor sedimentary metagenomes.</title>
        <authorList>
            <person name="Kawai M."/>
            <person name="Futagami T."/>
            <person name="Toyoda A."/>
            <person name="Takaki Y."/>
            <person name="Nishi S."/>
            <person name="Hori S."/>
            <person name="Arai W."/>
            <person name="Tsubouchi T."/>
            <person name="Morono Y."/>
            <person name="Uchiyama I."/>
            <person name="Ito T."/>
            <person name="Fujiyama A."/>
            <person name="Inagaki F."/>
            <person name="Takami H."/>
        </authorList>
    </citation>
    <scope>NUCLEOTIDE SEQUENCE</scope>
    <source>
        <strain evidence="5">Expedition CK06-06</strain>
    </source>
</reference>
<dbReference type="Gene3D" id="2.40.30.170">
    <property type="match status" value="1"/>
</dbReference>
<dbReference type="PANTHER" id="PTHR32347:SF23">
    <property type="entry name" value="BLL5650 PROTEIN"/>
    <property type="match status" value="1"/>
</dbReference>
<evidence type="ECO:0000259" key="4">
    <source>
        <dbReference type="Pfam" id="PF25990"/>
    </source>
</evidence>
<feature type="domain" description="YknX-like beta-barrel" evidence="4">
    <location>
        <begin position="183"/>
        <end position="261"/>
    </location>
</feature>
<dbReference type="InterPro" id="IPR058636">
    <property type="entry name" value="Beta-barrel_YknX"/>
</dbReference>
<dbReference type="EMBL" id="BARS01031231">
    <property type="protein sequence ID" value="GAG28200.1"/>
    <property type="molecule type" value="Genomic_DNA"/>
</dbReference>
<feature type="coiled-coil region" evidence="3">
    <location>
        <begin position="76"/>
        <end position="128"/>
    </location>
</feature>
<gene>
    <name evidence="5" type="ORF">S01H1_48624</name>
</gene>
<feature type="coiled-coil region" evidence="3">
    <location>
        <begin position="5"/>
        <end position="32"/>
    </location>
</feature>
<feature type="non-terminal residue" evidence="5">
    <location>
        <position position="1"/>
    </location>
</feature>
<keyword evidence="2 3" id="KW-0175">Coiled coil</keyword>
<dbReference type="SUPFAM" id="SSF56954">
    <property type="entry name" value="Outer membrane efflux proteins (OEP)"/>
    <property type="match status" value="1"/>
</dbReference>
<dbReference type="AlphaFoldDB" id="X0WC17"/>
<protein>
    <recommendedName>
        <fullName evidence="4">YknX-like beta-barrel domain-containing protein</fullName>
    </recommendedName>
</protein>
<evidence type="ECO:0000256" key="3">
    <source>
        <dbReference type="SAM" id="Coils"/>
    </source>
</evidence>
<organism evidence="5">
    <name type="scientific">marine sediment metagenome</name>
    <dbReference type="NCBI Taxonomy" id="412755"/>
    <lineage>
        <taxon>unclassified sequences</taxon>
        <taxon>metagenomes</taxon>
        <taxon>ecological metagenomes</taxon>
    </lineage>
</organism>
<dbReference type="Pfam" id="PF25990">
    <property type="entry name" value="Beta-barrel_YknX"/>
    <property type="match status" value="1"/>
</dbReference>
<name>X0WC17_9ZZZZ</name>
<feature type="non-terminal residue" evidence="5">
    <location>
        <position position="262"/>
    </location>
</feature>
<dbReference type="InterPro" id="IPR050465">
    <property type="entry name" value="UPF0194_transport"/>
</dbReference>
<sequence>YPNDLKKAESNIQLAQEELARSEETLKWSERLFKENFISQSELQTDQLAANRDKIDLEIAQNNLELLKNYTYKRDLAEYKSDVSQAEMALERTTRKAKSDVVQAEVDLRAKESEHKRQLSKLKKIEEQIVKTKIYAPSDGQVIYATSAQGHRWRGNDEPLDEGRDVREREELIYLPTTSSVNAEVNIHESSMDKVSLDMPATITVDALAGKVFTGHVAKIAPLPDPTSVWLNPDLKVYNTDIFLDHNDETLRTGMSCKAEII</sequence>
<dbReference type="PANTHER" id="PTHR32347">
    <property type="entry name" value="EFFLUX SYSTEM COMPONENT YKNX-RELATED"/>
    <property type="match status" value="1"/>
</dbReference>
<comment type="caution">
    <text evidence="5">The sequence shown here is derived from an EMBL/GenBank/DDBJ whole genome shotgun (WGS) entry which is preliminary data.</text>
</comment>
<proteinExistence type="predicted"/>
<accession>X0WC17</accession>
<evidence type="ECO:0000313" key="5">
    <source>
        <dbReference type="EMBL" id="GAG28200.1"/>
    </source>
</evidence>